<feature type="binding site" evidence="9">
    <location>
        <begin position="96"/>
        <end position="97"/>
    </location>
    <ligand>
        <name>substrate</name>
    </ligand>
</feature>
<dbReference type="GO" id="GO:0097367">
    <property type="term" value="F:carbohydrate derivative binding"/>
    <property type="evidence" value="ECO:0007669"/>
    <property type="project" value="InterPro"/>
</dbReference>
<dbReference type="GO" id="GO:0005737">
    <property type="term" value="C:cytoplasm"/>
    <property type="evidence" value="ECO:0007669"/>
    <property type="project" value="UniProtKB-SubCell"/>
</dbReference>
<accession>A0A2W6PLF6</accession>
<keyword evidence="8 9" id="KW-0119">Carbohydrate metabolism</keyword>
<protein>
    <recommendedName>
        <fullName evidence="9">Phosphoheptose isomerase</fullName>
        <ecNumber evidence="9">5.3.1.28</ecNumber>
    </recommendedName>
    <alternativeName>
        <fullName evidence="9">Sedoheptulose 7-phosphate isomerase</fullName>
    </alternativeName>
</protein>
<comment type="pathway">
    <text evidence="9">Carbohydrate biosynthesis; D-glycero-D-manno-heptose 7-phosphate biosynthesis; D-glycero-alpha-D-manno-heptose 7-phosphate and D-glycero-beta-D-manno-heptose 7-phosphate from sedoheptulose 7-phosphate: step 1/1.</text>
</comment>
<evidence type="ECO:0000256" key="8">
    <source>
        <dbReference type="ARBA" id="ARBA00023277"/>
    </source>
</evidence>
<dbReference type="HAMAP" id="MF_00067">
    <property type="entry name" value="GmhA"/>
    <property type="match status" value="1"/>
</dbReference>
<evidence type="ECO:0000256" key="6">
    <source>
        <dbReference type="ARBA" id="ARBA00022833"/>
    </source>
</evidence>
<dbReference type="EC" id="5.3.1.28" evidence="9"/>
<feature type="binding site" evidence="9">
    <location>
        <position position="67"/>
    </location>
    <ligand>
        <name>substrate</name>
    </ligand>
</feature>
<dbReference type="GO" id="GO:0008270">
    <property type="term" value="F:zinc ion binding"/>
    <property type="evidence" value="ECO:0007669"/>
    <property type="project" value="UniProtKB-UniRule"/>
</dbReference>
<dbReference type="OrthoDB" id="9810929at2"/>
<dbReference type="EMBL" id="NBIU01000032">
    <property type="protein sequence ID" value="PZT47483.1"/>
    <property type="molecule type" value="Genomic_DNA"/>
</dbReference>
<proteinExistence type="inferred from homology"/>
<dbReference type="InterPro" id="IPR046348">
    <property type="entry name" value="SIS_dom_sf"/>
</dbReference>
<dbReference type="Gene3D" id="3.40.50.10490">
    <property type="entry name" value="Glucose-6-phosphate isomerase like protein, domain 1"/>
    <property type="match status" value="1"/>
</dbReference>
<dbReference type="GO" id="GO:2001061">
    <property type="term" value="P:D-glycero-D-manno-heptose 7-phosphate biosynthetic process"/>
    <property type="evidence" value="ECO:0007669"/>
    <property type="project" value="UniProtKB-UniPathway"/>
</dbReference>
<dbReference type="InterPro" id="IPR004515">
    <property type="entry name" value="Phosphoheptose_Isoase"/>
</dbReference>
<evidence type="ECO:0000256" key="2">
    <source>
        <dbReference type="ARBA" id="ARBA00004496"/>
    </source>
</evidence>
<keyword evidence="6 9" id="KW-0862">Zinc</keyword>
<feature type="domain" description="SIS" evidence="10">
    <location>
        <begin position="39"/>
        <end position="198"/>
    </location>
</feature>
<feature type="binding site" evidence="9">
    <location>
        <position position="127"/>
    </location>
    <ligand>
        <name>substrate</name>
    </ligand>
</feature>
<comment type="caution">
    <text evidence="11">The sequence shown here is derived from an EMBL/GenBank/DDBJ whole genome shotgun (WGS) entry which is preliminary data.</text>
</comment>
<keyword evidence="5 9" id="KW-0479">Metal-binding</keyword>
<comment type="miscellaneous">
    <text evidence="9">The reaction produces a racemic mixture of D-glycero-alpha-D-manno-heptose 7-phosphate and D-glycero-beta-D-manno-heptose 7-phosphate.</text>
</comment>
<dbReference type="AlphaFoldDB" id="A0A2W6PLF6"/>
<comment type="subcellular location">
    <subcellularLocation>
        <location evidence="2 9">Cytoplasm</location>
    </subcellularLocation>
</comment>
<feature type="binding site" evidence="9">
    <location>
        <position position="67"/>
    </location>
    <ligand>
        <name>Zn(2+)</name>
        <dbReference type="ChEBI" id="CHEBI:29105"/>
    </ligand>
</feature>
<evidence type="ECO:0000256" key="3">
    <source>
        <dbReference type="ARBA" id="ARBA00009894"/>
    </source>
</evidence>
<evidence type="ECO:0000256" key="1">
    <source>
        <dbReference type="ARBA" id="ARBA00000348"/>
    </source>
</evidence>
<feature type="binding site" evidence="9">
    <location>
        <position position="63"/>
    </location>
    <ligand>
        <name>Zn(2+)</name>
        <dbReference type="ChEBI" id="CHEBI:29105"/>
    </ligand>
</feature>
<dbReference type="PANTHER" id="PTHR30390">
    <property type="entry name" value="SEDOHEPTULOSE 7-PHOSPHATE ISOMERASE / DNAA INITIATOR-ASSOCIATING FACTOR FOR REPLICATION INITIATION"/>
    <property type="match status" value="1"/>
</dbReference>
<feature type="binding site" evidence="9">
    <location>
        <begin position="54"/>
        <end position="56"/>
    </location>
    <ligand>
        <name>substrate</name>
    </ligand>
</feature>
<dbReference type="UniPathway" id="UPA00041">
    <property type="reaction ID" value="UER00436"/>
</dbReference>
<keyword evidence="4 9" id="KW-0963">Cytoplasm</keyword>
<organism evidence="11 12">
    <name type="scientific">Helicobacter valdiviensis</name>
    <dbReference type="NCBI Taxonomy" id="1458358"/>
    <lineage>
        <taxon>Bacteria</taxon>
        <taxon>Pseudomonadati</taxon>
        <taxon>Campylobacterota</taxon>
        <taxon>Epsilonproteobacteria</taxon>
        <taxon>Campylobacterales</taxon>
        <taxon>Helicobacteraceae</taxon>
        <taxon>Helicobacter</taxon>
    </lineage>
</organism>
<evidence type="ECO:0000256" key="7">
    <source>
        <dbReference type="ARBA" id="ARBA00023235"/>
    </source>
</evidence>
<dbReference type="InterPro" id="IPR050099">
    <property type="entry name" value="SIS_GmhA/DiaA_subfam"/>
</dbReference>
<evidence type="ECO:0000259" key="10">
    <source>
        <dbReference type="PROSITE" id="PS51464"/>
    </source>
</evidence>
<evidence type="ECO:0000256" key="4">
    <source>
        <dbReference type="ARBA" id="ARBA00022490"/>
    </source>
</evidence>
<feature type="binding site" evidence="9">
    <location>
        <position position="174"/>
    </location>
    <ligand>
        <name>Zn(2+)</name>
        <dbReference type="ChEBI" id="CHEBI:29105"/>
    </ligand>
</feature>
<keyword evidence="7 9" id="KW-0413">Isomerase</keyword>
<dbReference type="Proteomes" id="UP000249746">
    <property type="component" value="Unassembled WGS sequence"/>
</dbReference>
<dbReference type="CDD" id="cd05006">
    <property type="entry name" value="SIS_GmhA"/>
    <property type="match status" value="1"/>
</dbReference>
<dbReference type="GO" id="GO:0005975">
    <property type="term" value="P:carbohydrate metabolic process"/>
    <property type="evidence" value="ECO:0007669"/>
    <property type="project" value="UniProtKB-UniRule"/>
</dbReference>
<dbReference type="InterPro" id="IPR035461">
    <property type="entry name" value="GmhA/DiaA"/>
</dbReference>
<evidence type="ECO:0000313" key="11">
    <source>
        <dbReference type="EMBL" id="PZT47483.1"/>
    </source>
</evidence>
<name>A0A2W6PLF6_9HELI</name>
<feature type="binding site" evidence="9">
    <location>
        <position position="182"/>
    </location>
    <ligand>
        <name>Zn(2+)</name>
        <dbReference type="ChEBI" id="CHEBI:29105"/>
    </ligand>
</feature>
<gene>
    <name evidence="9" type="primary">gmhA</name>
    <name evidence="11" type="ORF">B6S12_08805</name>
</gene>
<reference evidence="11 12" key="1">
    <citation type="submission" date="2017-03" db="EMBL/GenBank/DDBJ databases">
        <title>Genomic and clinical evidence uncovers the enterohepatic species Helicobacter valdiviensis as a potential human intestinal pathogen.</title>
        <authorList>
            <person name="Fresia P."/>
            <person name="Jara R."/>
            <person name="Sierra R."/>
            <person name="Ferres I."/>
            <person name="Greif G."/>
            <person name="Iraola G."/>
            <person name="Collado L."/>
        </authorList>
    </citation>
    <scope>NUCLEOTIDE SEQUENCE [LARGE SCALE GENOMIC DNA]</scope>
    <source>
        <strain evidence="11 12">WBE14</strain>
    </source>
</reference>
<comment type="cofactor">
    <cofactor evidence="9">
        <name>Zn(2+)</name>
        <dbReference type="ChEBI" id="CHEBI:29105"/>
    </cofactor>
    <text evidence="9">Binds 1 zinc ion per subunit.</text>
</comment>
<dbReference type="Pfam" id="PF13580">
    <property type="entry name" value="SIS_2"/>
    <property type="match status" value="1"/>
</dbReference>
<evidence type="ECO:0000313" key="12">
    <source>
        <dbReference type="Proteomes" id="UP000249746"/>
    </source>
</evidence>
<dbReference type="SUPFAM" id="SSF53697">
    <property type="entry name" value="SIS domain"/>
    <property type="match status" value="1"/>
</dbReference>
<dbReference type="PANTHER" id="PTHR30390:SF6">
    <property type="entry name" value="DNAA INITIATOR-ASSOCIATING PROTEIN DIAA"/>
    <property type="match status" value="1"/>
</dbReference>
<evidence type="ECO:0000256" key="5">
    <source>
        <dbReference type="ARBA" id="ARBA00022723"/>
    </source>
</evidence>
<feature type="binding site" evidence="9">
    <location>
        <position position="174"/>
    </location>
    <ligand>
        <name>substrate</name>
    </ligand>
</feature>
<keyword evidence="12" id="KW-1185">Reference proteome</keyword>
<comment type="catalytic activity">
    <reaction evidence="1 9">
        <text>2 D-sedoheptulose 7-phosphate = D-glycero-alpha-D-manno-heptose 7-phosphate + D-glycero-beta-D-manno-heptose 7-phosphate</text>
        <dbReference type="Rhea" id="RHEA:27489"/>
        <dbReference type="ChEBI" id="CHEBI:57483"/>
        <dbReference type="ChEBI" id="CHEBI:60203"/>
        <dbReference type="ChEBI" id="CHEBI:60204"/>
        <dbReference type="EC" id="5.3.1.28"/>
    </reaction>
</comment>
<feature type="binding site" evidence="9">
    <location>
        <begin position="122"/>
        <end position="124"/>
    </location>
    <ligand>
        <name>substrate</name>
    </ligand>
</feature>
<comment type="function">
    <text evidence="9">Catalyzes the isomerization of sedoheptulose 7-phosphate in D-glycero-D-manno-heptose 7-phosphate.</text>
</comment>
<evidence type="ECO:0000256" key="9">
    <source>
        <dbReference type="HAMAP-Rule" id="MF_00067"/>
    </source>
</evidence>
<dbReference type="InterPro" id="IPR001347">
    <property type="entry name" value="SIS_dom"/>
</dbReference>
<sequence length="201" mass="21679">MENLNLYIKEHFKDSISVKEQILNDDNLVELIKKASLEVIKAYKNGNKTLLAGNGGSAADAQHIAGEFVSRFYFDRPGIASIALSTDTSILTAIGNDYGYENLFSRQVQAQGNKGDIFIGISTSGNSKNIIKALEVCKEKGIFSIGLSGESGGAMNELCDICIKVPSSCTPRIQESHIVIGHIICAIVEEELFGKGFGCKL</sequence>
<dbReference type="GO" id="GO:0008968">
    <property type="term" value="F:D-sedoheptulose 7-phosphate isomerase activity"/>
    <property type="evidence" value="ECO:0007669"/>
    <property type="project" value="UniProtKB-UniRule"/>
</dbReference>
<dbReference type="PROSITE" id="PS51464">
    <property type="entry name" value="SIS"/>
    <property type="match status" value="1"/>
</dbReference>
<comment type="similarity">
    <text evidence="3 9">Belongs to the SIS family. GmhA subfamily.</text>
</comment>
<dbReference type="RefSeq" id="WP_038815392.1">
    <property type="nucleotide sequence ID" value="NZ_NBIU01000032.1"/>
</dbReference>